<dbReference type="GO" id="GO:0005737">
    <property type="term" value="C:cytoplasm"/>
    <property type="evidence" value="ECO:0007669"/>
    <property type="project" value="TreeGrafter"/>
</dbReference>
<dbReference type="PROSITE" id="PS50968">
    <property type="entry name" value="BIOTINYL_LIPOYL"/>
    <property type="match status" value="1"/>
</dbReference>
<evidence type="ECO:0000256" key="1">
    <source>
        <dbReference type="ARBA" id="ARBA00001938"/>
    </source>
</evidence>
<feature type="domain" description="Lipoyl-binding" evidence="9">
    <location>
        <begin position="1"/>
        <end position="76"/>
    </location>
</feature>
<dbReference type="SUPFAM" id="SSF47005">
    <property type="entry name" value="Peripheral subunit-binding domain of 2-oxo acid dehydrogenase complex"/>
    <property type="match status" value="1"/>
</dbReference>
<protein>
    <recommendedName>
        <fullName evidence="7">Dihydrolipoamide acetyltransferase component of pyruvate dehydrogenase complex</fullName>
        <ecNumber evidence="7">2.3.1.-</ecNumber>
    </recommendedName>
</protein>
<dbReference type="InterPro" id="IPR004167">
    <property type="entry name" value="PSBD"/>
</dbReference>
<feature type="compositionally biased region" description="Low complexity" evidence="8">
    <location>
        <begin position="214"/>
        <end position="230"/>
    </location>
</feature>
<comment type="cofactor">
    <cofactor evidence="1 7">
        <name>(R)-lipoate</name>
        <dbReference type="ChEBI" id="CHEBI:83088"/>
    </cofactor>
</comment>
<dbReference type="PROSITE" id="PS51826">
    <property type="entry name" value="PSBD"/>
    <property type="match status" value="1"/>
</dbReference>
<dbReference type="InterPro" id="IPR050743">
    <property type="entry name" value="2-oxoacid_DH_E2_comp"/>
</dbReference>
<keyword evidence="6 7" id="KW-0012">Acyltransferase</keyword>
<dbReference type="SUPFAM" id="SSF51230">
    <property type="entry name" value="Single hybrid motif"/>
    <property type="match status" value="1"/>
</dbReference>
<dbReference type="PANTHER" id="PTHR43178">
    <property type="entry name" value="DIHYDROLIPOAMIDE ACETYLTRANSFERASE COMPONENT OF PYRUVATE DEHYDROGENASE COMPLEX"/>
    <property type="match status" value="1"/>
</dbReference>
<evidence type="ECO:0000256" key="2">
    <source>
        <dbReference type="ARBA" id="ARBA00007317"/>
    </source>
</evidence>
<evidence type="ECO:0000256" key="8">
    <source>
        <dbReference type="SAM" id="MobiDB-lite"/>
    </source>
</evidence>
<feature type="compositionally biased region" description="Polar residues" evidence="8">
    <location>
        <begin position="84"/>
        <end position="94"/>
    </location>
</feature>
<feature type="compositionally biased region" description="Low complexity" evidence="8">
    <location>
        <begin position="191"/>
        <end position="201"/>
    </location>
</feature>
<dbReference type="Proteomes" id="UP000605253">
    <property type="component" value="Unassembled WGS sequence"/>
</dbReference>
<dbReference type="InterPro" id="IPR003016">
    <property type="entry name" value="2-oxoA_DH_lipoyl-BS"/>
</dbReference>
<dbReference type="GO" id="GO:0016407">
    <property type="term" value="F:acetyltransferase activity"/>
    <property type="evidence" value="ECO:0007669"/>
    <property type="project" value="TreeGrafter"/>
</dbReference>
<evidence type="ECO:0000259" key="9">
    <source>
        <dbReference type="PROSITE" id="PS50968"/>
    </source>
</evidence>
<reference evidence="11" key="2">
    <citation type="submission" date="2020-09" db="EMBL/GenBank/DDBJ databases">
        <authorList>
            <person name="Sun Q."/>
            <person name="Zhou Y."/>
        </authorList>
    </citation>
    <scope>NUCLEOTIDE SEQUENCE</scope>
    <source>
        <strain evidence="11">CGMCC 1.12181</strain>
    </source>
</reference>
<dbReference type="Gene3D" id="2.40.50.100">
    <property type="match status" value="1"/>
</dbReference>
<keyword evidence="4 7" id="KW-0808">Transferase</keyword>
<evidence type="ECO:0000256" key="3">
    <source>
        <dbReference type="ARBA" id="ARBA00011484"/>
    </source>
</evidence>
<feature type="region of interest" description="Disordered" evidence="8">
    <location>
        <begin position="178"/>
        <end position="236"/>
    </location>
</feature>
<keyword evidence="11" id="KW-0670">Pyruvate</keyword>
<evidence type="ECO:0000256" key="5">
    <source>
        <dbReference type="ARBA" id="ARBA00022823"/>
    </source>
</evidence>
<dbReference type="InterPro" id="IPR036625">
    <property type="entry name" value="E3-bd_dom_sf"/>
</dbReference>
<comment type="similarity">
    <text evidence="2 7">Belongs to the 2-oxoacid dehydrogenase family.</text>
</comment>
<dbReference type="Pfam" id="PF00364">
    <property type="entry name" value="Biotin_lipoyl"/>
    <property type="match status" value="1"/>
</dbReference>
<dbReference type="CDD" id="cd06849">
    <property type="entry name" value="lipoyl_domain"/>
    <property type="match status" value="1"/>
</dbReference>
<accession>A0A917FRJ7</accession>
<organism evidence="11 12">
    <name type="scientific">Marinicella pacifica</name>
    <dbReference type="NCBI Taxonomy" id="1171543"/>
    <lineage>
        <taxon>Bacteria</taxon>
        <taxon>Pseudomonadati</taxon>
        <taxon>Pseudomonadota</taxon>
        <taxon>Gammaproteobacteria</taxon>
        <taxon>Lysobacterales</taxon>
        <taxon>Marinicellaceae</taxon>
        <taxon>Marinicella</taxon>
    </lineage>
</organism>
<dbReference type="Gene3D" id="4.10.320.10">
    <property type="entry name" value="E3-binding domain"/>
    <property type="match status" value="1"/>
</dbReference>
<feature type="region of interest" description="Disordered" evidence="8">
    <location>
        <begin position="78"/>
        <end position="99"/>
    </location>
</feature>
<dbReference type="Gene3D" id="3.30.559.10">
    <property type="entry name" value="Chloramphenicol acetyltransferase-like domain"/>
    <property type="match status" value="1"/>
</dbReference>
<dbReference type="EC" id="2.3.1.-" evidence="7"/>
<sequence>MSIFKLPDLGEGLPDAEIVEWHVKVGDNVKEDQPMVSMETAKAVVDVPVPHDGVVKKLYGEPGDVIDTGAPLIEFEGEHENKQSEAQTESQDTDSASKLRQEAEQVLMDLDKDGVNDVPAEEPAAAAEEKQGTVVGQMETSDTVQDSMTDFGGKKAAPAVRALAKKLNVDLSQVEATGSGGVIRPSDVKKAAQSGQAQASATEKSTAQPAPTRPAAKQAAPSAKPATPKAQADDQWQQVKGSRRTMARVMQNAHATIVPTSIMDDADIHAWQPGQDITGRLIRSLVIAAQAEPALNAWFDGDKLARRIISHVDIGIAVDTEDGLFVPTMRNCETLTPQQVREEMNVIKEQVKNRSIPPESMKDYTLMLSNFGVYAGRYATPIITPPCVAIVAAGKLRHEVVPVMGGMEAHRTIPLSLTFDHRAVTGGEAARFLAAMIKDLQKSQ</sequence>
<dbReference type="PROSITE" id="PS00189">
    <property type="entry name" value="LIPOYL"/>
    <property type="match status" value="1"/>
</dbReference>
<keyword evidence="12" id="KW-1185">Reference proteome</keyword>
<dbReference type="PANTHER" id="PTHR43178:SF12">
    <property type="entry name" value="DIHYDROLIPOAMIDE ACETYLTRANSFERASE COMPONENT OF PYRUVATE DEHYDROGENASE COMPLEX"/>
    <property type="match status" value="1"/>
</dbReference>
<evidence type="ECO:0000259" key="10">
    <source>
        <dbReference type="PROSITE" id="PS51826"/>
    </source>
</evidence>
<keyword evidence="5 7" id="KW-0450">Lipoyl</keyword>
<dbReference type="InterPro" id="IPR011053">
    <property type="entry name" value="Single_hybrid_motif"/>
</dbReference>
<evidence type="ECO:0000313" key="11">
    <source>
        <dbReference type="EMBL" id="GGF96513.1"/>
    </source>
</evidence>
<dbReference type="InterPro" id="IPR000089">
    <property type="entry name" value="Biotin_lipoyl"/>
</dbReference>
<dbReference type="AlphaFoldDB" id="A0A917FRJ7"/>
<dbReference type="InterPro" id="IPR001078">
    <property type="entry name" value="2-oxoacid_DH_actylTfrase"/>
</dbReference>
<dbReference type="InterPro" id="IPR023213">
    <property type="entry name" value="CAT-like_dom_sf"/>
</dbReference>
<reference evidence="11" key="1">
    <citation type="journal article" date="2014" name="Int. J. Syst. Evol. Microbiol.">
        <title>Complete genome sequence of Corynebacterium casei LMG S-19264T (=DSM 44701T), isolated from a smear-ripened cheese.</title>
        <authorList>
            <consortium name="US DOE Joint Genome Institute (JGI-PGF)"/>
            <person name="Walter F."/>
            <person name="Albersmeier A."/>
            <person name="Kalinowski J."/>
            <person name="Ruckert C."/>
        </authorList>
    </citation>
    <scope>NUCLEOTIDE SEQUENCE</scope>
    <source>
        <strain evidence="11">CGMCC 1.12181</strain>
    </source>
</reference>
<evidence type="ECO:0000256" key="4">
    <source>
        <dbReference type="ARBA" id="ARBA00022679"/>
    </source>
</evidence>
<dbReference type="SUPFAM" id="SSF52777">
    <property type="entry name" value="CoA-dependent acyltransferases"/>
    <property type="match status" value="1"/>
</dbReference>
<proteinExistence type="inferred from homology"/>
<evidence type="ECO:0000313" key="12">
    <source>
        <dbReference type="Proteomes" id="UP000605253"/>
    </source>
</evidence>
<dbReference type="RefSeq" id="WP_188365334.1">
    <property type="nucleotide sequence ID" value="NZ_BAABJF010000001.1"/>
</dbReference>
<comment type="caution">
    <text evidence="11">The sequence shown here is derived from an EMBL/GenBank/DDBJ whole genome shotgun (WGS) entry which is preliminary data.</text>
</comment>
<dbReference type="Pfam" id="PF02817">
    <property type="entry name" value="E3_binding"/>
    <property type="match status" value="1"/>
</dbReference>
<evidence type="ECO:0000256" key="6">
    <source>
        <dbReference type="ARBA" id="ARBA00023315"/>
    </source>
</evidence>
<dbReference type="EMBL" id="BMEO01000006">
    <property type="protein sequence ID" value="GGF96513.1"/>
    <property type="molecule type" value="Genomic_DNA"/>
</dbReference>
<feature type="domain" description="Peripheral subunit-binding (PSBD)" evidence="10">
    <location>
        <begin position="155"/>
        <end position="192"/>
    </location>
</feature>
<gene>
    <name evidence="11" type="primary">pdhB</name>
    <name evidence="11" type="ORF">GCM10011365_17330</name>
</gene>
<dbReference type="GO" id="GO:0031405">
    <property type="term" value="F:lipoic acid binding"/>
    <property type="evidence" value="ECO:0007669"/>
    <property type="project" value="TreeGrafter"/>
</dbReference>
<evidence type="ECO:0000256" key="7">
    <source>
        <dbReference type="RuleBase" id="RU003423"/>
    </source>
</evidence>
<dbReference type="Pfam" id="PF00198">
    <property type="entry name" value="2-oxoacid_dh"/>
    <property type="match status" value="1"/>
</dbReference>
<feature type="region of interest" description="Disordered" evidence="8">
    <location>
        <begin position="114"/>
        <end position="138"/>
    </location>
</feature>
<name>A0A917FRJ7_9GAMM</name>
<comment type="subunit">
    <text evidence="3">Forms a 24-polypeptide structural core with octahedral symmetry.</text>
</comment>